<dbReference type="InterPro" id="IPR013320">
    <property type="entry name" value="ConA-like_dom_sf"/>
</dbReference>
<dbReference type="Pfam" id="PF00754">
    <property type="entry name" value="F5_F8_type_C"/>
    <property type="match status" value="2"/>
</dbReference>
<dbReference type="EMBL" id="BAAAZR010000002">
    <property type="protein sequence ID" value="GAA3801148.1"/>
    <property type="molecule type" value="Genomic_DNA"/>
</dbReference>
<feature type="signal peptide" evidence="2">
    <location>
        <begin position="1"/>
        <end position="34"/>
    </location>
</feature>
<dbReference type="SUPFAM" id="SSF49899">
    <property type="entry name" value="Concanavalin A-like lectins/glucanases"/>
    <property type="match status" value="1"/>
</dbReference>
<gene>
    <name evidence="5" type="ORF">GCM10022226_21040</name>
</gene>
<reference evidence="6" key="1">
    <citation type="journal article" date="2019" name="Int. J. Syst. Evol. Microbiol.">
        <title>The Global Catalogue of Microorganisms (GCM) 10K type strain sequencing project: providing services to taxonomists for standard genome sequencing and annotation.</title>
        <authorList>
            <consortium name="The Broad Institute Genomics Platform"/>
            <consortium name="The Broad Institute Genome Sequencing Center for Infectious Disease"/>
            <person name="Wu L."/>
            <person name="Ma J."/>
        </authorList>
    </citation>
    <scope>NUCLEOTIDE SEQUENCE [LARGE SCALE GENOMIC DNA]</scope>
    <source>
        <strain evidence="6">JCM 16908</strain>
    </source>
</reference>
<feature type="domain" description="F5/8 type C" evidence="3">
    <location>
        <begin position="164"/>
        <end position="299"/>
    </location>
</feature>
<feature type="chain" id="PRO_5046574109" evidence="2">
    <location>
        <begin position="35"/>
        <end position="716"/>
    </location>
</feature>
<dbReference type="Pfam" id="PF22633">
    <property type="entry name" value="F5_F8_type_C_2"/>
    <property type="match status" value="1"/>
</dbReference>
<accession>A0ABP7HPF8</accession>
<keyword evidence="6" id="KW-1185">Reference proteome</keyword>
<dbReference type="PANTHER" id="PTHR10963">
    <property type="entry name" value="GLYCOSYL HYDROLASE-RELATED"/>
    <property type="match status" value="1"/>
</dbReference>
<dbReference type="InterPro" id="IPR000421">
    <property type="entry name" value="FA58C"/>
</dbReference>
<dbReference type="InterPro" id="IPR050546">
    <property type="entry name" value="Glycosyl_Hydrlase_16"/>
</dbReference>
<feature type="domain" description="F5/8 type C" evidence="3">
    <location>
        <begin position="26"/>
        <end position="163"/>
    </location>
</feature>
<evidence type="ECO:0000259" key="3">
    <source>
        <dbReference type="PROSITE" id="PS50022"/>
    </source>
</evidence>
<evidence type="ECO:0000259" key="4">
    <source>
        <dbReference type="PROSITE" id="PS51762"/>
    </source>
</evidence>
<dbReference type="Gene3D" id="2.60.120.260">
    <property type="entry name" value="Galactose-binding domain-like"/>
    <property type="match status" value="3"/>
</dbReference>
<proteinExistence type="inferred from homology"/>
<dbReference type="Gene3D" id="2.60.120.200">
    <property type="match status" value="1"/>
</dbReference>
<dbReference type="CDD" id="cd08023">
    <property type="entry name" value="GH16_laminarinase_like"/>
    <property type="match status" value="1"/>
</dbReference>
<dbReference type="PROSITE" id="PS51257">
    <property type="entry name" value="PROKAR_LIPOPROTEIN"/>
    <property type="match status" value="1"/>
</dbReference>
<name>A0ABP7HPF8_9ACTN</name>
<dbReference type="Pfam" id="PF00722">
    <property type="entry name" value="Glyco_hydro_16"/>
    <property type="match status" value="1"/>
</dbReference>
<evidence type="ECO:0000313" key="6">
    <source>
        <dbReference type="Proteomes" id="UP001500888"/>
    </source>
</evidence>
<dbReference type="Proteomes" id="UP001500888">
    <property type="component" value="Unassembled WGS sequence"/>
</dbReference>
<sequence length="716" mass="76438">MSSSRSPSRYRLGLLVATAIVVIMSCLHLAPAMAADALLSQGKTVTASSSENATFAAANAVDGNAATRWASGFTDPQWIQVDLGASAAISRVVLNWEAAYGRAFQIQTSTDAATWTPIYSTTTGTGGTQDLAVTGTGRYVRMYGTQRATAYGFSLFEFQVYGSTGAPSACGTGNAAQGRPATASSTESVAFAAANAVDGNAGTRWASGFTDPQWIQVDLGSVTQICGVTLTWEAAYGRAFQIQTSTDAATWTPIYSTTTGTGGTQNLTVSGSGRYVRMYGTQRATAYGYSLFELAVHTGTGSTPTPTPTITPTGDPGGDRLLSYGRPGVASTTQDDVNCGGCTAAKAFDRDPATRWATSSTTGWVDPGWIYVDLGAVAQIHKVVLQWDPAYARAFQIQTSTDAVTWTPIYSTTTGTGFKQTLTVNGTGRYVRMYGTQRATAYGYSLWEFQVYGTGGAPITPPPLPPDPRNPPQLVWSDEFNGPAGTKPDAAKWRPEIGPGVNNELQYYTNNDNASTDGAGSLVMEARRQTTAGSSCPGGPCQYTSSRINTYGKFTFTYGRVEARIKVSGTKGLWPAFWMLGADFFDQGRPWPYVGEIDIMEHLGREPQTVYSTIHAPAYFGGGGFGSPYSISGDFASGFHVFAVDWNSQGMRFTVDGNTIHTVDRATLEATRGPWVFDHPFFIILNNAVGGDWPGPPDATTVFPQRMLVDYVRVYQ</sequence>
<dbReference type="RefSeq" id="WP_344937254.1">
    <property type="nucleotide sequence ID" value="NZ_BAAAZR010000002.1"/>
</dbReference>
<comment type="caution">
    <text evidence="5">The sequence shown here is derived from an EMBL/GenBank/DDBJ whole genome shotgun (WGS) entry which is preliminary data.</text>
</comment>
<evidence type="ECO:0000256" key="2">
    <source>
        <dbReference type="SAM" id="SignalP"/>
    </source>
</evidence>
<dbReference type="SUPFAM" id="SSF49785">
    <property type="entry name" value="Galactose-binding domain-like"/>
    <property type="match status" value="3"/>
</dbReference>
<feature type="domain" description="F5/8 type C" evidence="3">
    <location>
        <begin position="309"/>
        <end position="454"/>
    </location>
</feature>
<organism evidence="5 6">
    <name type="scientific">Sphaerisporangium flaviroseum</name>
    <dbReference type="NCBI Taxonomy" id="509199"/>
    <lineage>
        <taxon>Bacteria</taxon>
        <taxon>Bacillati</taxon>
        <taxon>Actinomycetota</taxon>
        <taxon>Actinomycetes</taxon>
        <taxon>Streptosporangiales</taxon>
        <taxon>Streptosporangiaceae</taxon>
        <taxon>Sphaerisporangium</taxon>
    </lineage>
</organism>
<protein>
    <submittedName>
        <fullName evidence="5">Discoidin domain-containing protein</fullName>
    </submittedName>
</protein>
<evidence type="ECO:0000256" key="1">
    <source>
        <dbReference type="ARBA" id="ARBA00006865"/>
    </source>
</evidence>
<dbReference type="InterPro" id="IPR000757">
    <property type="entry name" value="Beta-glucanase-like"/>
</dbReference>
<feature type="domain" description="GH16" evidence="4">
    <location>
        <begin position="455"/>
        <end position="716"/>
    </location>
</feature>
<dbReference type="PANTHER" id="PTHR10963:SF55">
    <property type="entry name" value="GLYCOSIDE HYDROLASE FAMILY 16 PROTEIN"/>
    <property type="match status" value="1"/>
</dbReference>
<dbReference type="InterPro" id="IPR008979">
    <property type="entry name" value="Galactose-bd-like_sf"/>
</dbReference>
<evidence type="ECO:0000313" key="5">
    <source>
        <dbReference type="EMBL" id="GAA3801148.1"/>
    </source>
</evidence>
<dbReference type="PROSITE" id="PS50022">
    <property type="entry name" value="FA58C_3"/>
    <property type="match status" value="3"/>
</dbReference>
<comment type="similarity">
    <text evidence="1">Belongs to the glycosyl hydrolase 16 family.</text>
</comment>
<keyword evidence="2" id="KW-0732">Signal</keyword>
<dbReference type="PROSITE" id="PS51762">
    <property type="entry name" value="GH16_2"/>
    <property type="match status" value="1"/>
</dbReference>